<accession>A0A2P6P123</accession>
<protein>
    <submittedName>
        <fullName evidence="1">Uncharacterized protein</fullName>
    </submittedName>
</protein>
<dbReference type="AlphaFoldDB" id="A0A2P6P123"/>
<dbReference type="EMBL" id="PDCK01000047">
    <property type="protein sequence ID" value="PRQ15622.1"/>
    <property type="molecule type" value="Genomic_DNA"/>
</dbReference>
<keyword evidence="2" id="KW-1185">Reference proteome</keyword>
<name>A0A2P6P123_ROSCH</name>
<sequence>MIQILHDARLPIHRRQRQKKEQRNSDSPSEYMDFVSKFPITLKEFMPPELMDIPGVESLSCQVIQVLDDSAYPSHIAPTLPIDE</sequence>
<organism evidence="1 2">
    <name type="scientific">Rosa chinensis</name>
    <name type="common">China rose</name>
    <dbReference type="NCBI Taxonomy" id="74649"/>
    <lineage>
        <taxon>Eukaryota</taxon>
        <taxon>Viridiplantae</taxon>
        <taxon>Streptophyta</taxon>
        <taxon>Embryophyta</taxon>
        <taxon>Tracheophyta</taxon>
        <taxon>Spermatophyta</taxon>
        <taxon>Magnoliopsida</taxon>
        <taxon>eudicotyledons</taxon>
        <taxon>Gunneridae</taxon>
        <taxon>Pentapetalae</taxon>
        <taxon>rosids</taxon>
        <taxon>fabids</taxon>
        <taxon>Rosales</taxon>
        <taxon>Rosaceae</taxon>
        <taxon>Rosoideae</taxon>
        <taxon>Rosoideae incertae sedis</taxon>
        <taxon>Rosa</taxon>
    </lineage>
</organism>
<geneLocation type="mitochondrion" evidence="1"/>
<evidence type="ECO:0000313" key="1">
    <source>
        <dbReference type="EMBL" id="PRQ15622.1"/>
    </source>
</evidence>
<dbReference type="Proteomes" id="UP000238479">
    <property type="component" value="Mitochondrion MT"/>
</dbReference>
<comment type="caution">
    <text evidence="1">The sequence shown here is derived from an EMBL/GenBank/DDBJ whole genome shotgun (WGS) entry which is preliminary data.</text>
</comment>
<reference evidence="1 2" key="1">
    <citation type="journal article" date="2018" name="Nat. Genet.">
        <title>The Rosa genome provides new insights in the design of modern roses.</title>
        <authorList>
            <person name="Bendahmane M."/>
        </authorList>
    </citation>
    <scope>NUCLEOTIDE SEQUENCE [LARGE SCALE GENOMIC DNA]</scope>
    <source>
        <strain evidence="2">cv. Old Blush</strain>
    </source>
</reference>
<evidence type="ECO:0000313" key="2">
    <source>
        <dbReference type="Proteomes" id="UP000238479"/>
    </source>
</evidence>
<dbReference type="Gramene" id="PRQ15622">
    <property type="protein sequence ID" value="PRQ15622"/>
    <property type="gene ID" value="RchiOBHm_MTg0498561"/>
</dbReference>
<proteinExistence type="predicted"/>
<keyword evidence="1" id="KW-0496">Mitochondrion</keyword>
<gene>
    <name evidence="1" type="ORF">RchiOBHm_MTg0498561</name>
</gene>